<name>A0A9N8EHQ9_9STRA</name>
<feature type="compositionally biased region" description="Low complexity" evidence="1">
    <location>
        <begin position="450"/>
        <end position="465"/>
    </location>
</feature>
<feature type="compositionally biased region" description="Polar residues" evidence="1">
    <location>
        <begin position="259"/>
        <end position="277"/>
    </location>
</feature>
<dbReference type="EMBL" id="CAICTM010000967">
    <property type="protein sequence ID" value="CAB9518884.1"/>
    <property type="molecule type" value="Genomic_DNA"/>
</dbReference>
<feature type="compositionally biased region" description="Polar residues" evidence="1">
    <location>
        <begin position="364"/>
        <end position="374"/>
    </location>
</feature>
<feature type="compositionally biased region" description="Acidic residues" evidence="1">
    <location>
        <begin position="556"/>
        <end position="574"/>
    </location>
</feature>
<evidence type="ECO:0000256" key="1">
    <source>
        <dbReference type="SAM" id="MobiDB-lite"/>
    </source>
</evidence>
<feature type="compositionally biased region" description="Basic and acidic residues" evidence="1">
    <location>
        <begin position="815"/>
        <end position="824"/>
    </location>
</feature>
<gene>
    <name evidence="3" type="ORF">SEMRO_969_G226270.1</name>
</gene>
<feature type="region of interest" description="Disordered" evidence="1">
    <location>
        <begin position="155"/>
        <end position="1004"/>
    </location>
</feature>
<reference evidence="3" key="1">
    <citation type="submission" date="2020-06" db="EMBL/GenBank/DDBJ databases">
        <authorList>
            <consortium name="Plant Systems Biology data submission"/>
        </authorList>
    </citation>
    <scope>NUCLEOTIDE SEQUENCE</scope>
    <source>
        <strain evidence="3">D6</strain>
    </source>
</reference>
<feature type="domain" description="VPS9" evidence="2">
    <location>
        <begin position="1398"/>
        <end position="1538"/>
    </location>
</feature>
<dbReference type="PROSITE" id="PS51205">
    <property type="entry name" value="VPS9"/>
    <property type="match status" value="1"/>
</dbReference>
<feature type="compositionally biased region" description="Acidic residues" evidence="1">
    <location>
        <begin position="782"/>
        <end position="792"/>
    </location>
</feature>
<dbReference type="SUPFAM" id="SSF109993">
    <property type="entry name" value="VPS9 domain"/>
    <property type="match status" value="1"/>
</dbReference>
<dbReference type="Proteomes" id="UP001153069">
    <property type="component" value="Unassembled WGS sequence"/>
</dbReference>
<feature type="compositionally biased region" description="Acidic residues" evidence="1">
    <location>
        <begin position="175"/>
        <end position="197"/>
    </location>
</feature>
<feature type="region of interest" description="Disordered" evidence="1">
    <location>
        <begin position="1026"/>
        <end position="1082"/>
    </location>
</feature>
<feature type="compositionally biased region" description="Basic and acidic residues" evidence="1">
    <location>
        <begin position="1584"/>
        <end position="1602"/>
    </location>
</feature>
<protein>
    <recommendedName>
        <fullName evidence="2">VPS9 domain-containing protein</fullName>
    </recommendedName>
</protein>
<feature type="region of interest" description="Disordered" evidence="1">
    <location>
        <begin position="1540"/>
        <end position="1611"/>
    </location>
</feature>
<organism evidence="3 4">
    <name type="scientific">Seminavis robusta</name>
    <dbReference type="NCBI Taxonomy" id="568900"/>
    <lineage>
        <taxon>Eukaryota</taxon>
        <taxon>Sar</taxon>
        <taxon>Stramenopiles</taxon>
        <taxon>Ochrophyta</taxon>
        <taxon>Bacillariophyta</taxon>
        <taxon>Bacillariophyceae</taxon>
        <taxon>Bacillariophycidae</taxon>
        <taxon>Naviculales</taxon>
        <taxon>Naviculaceae</taxon>
        <taxon>Seminavis</taxon>
    </lineage>
</organism>
<proteinExistence type="predicted"/>
<feature type="compositionally biased region" description="Acidic residues" evidence="1">
    <location>
        <begin position="1558"/>
        <end position="1572"/>
    </location>
</feature>
<accession>A0A9N8EHQ9</accession>
<feature type="compositionally biased region" description="Acidic residues" evidence="1">
    <location>
        <begin position="234"/>
        <end position="252"/>
    </location>
</feature>
<feature type="compositionally biased region" description="Basic and acidic residues" evidence="1">
    <location>
        <begin position="736"/>
        <end position="753"/>
    </location>
</feature>
<evidence type="ECO:0000259" key="2">
    <source>
        <dbReference type="PROSITE" id="PS51205"/>
    </source>
</evidence>
<evidence type="ECO:0000313" key="4">
    <source>
        <dbReference type="Proteomes" id="UP001153069"/>
    </source>
</evidence>
<dbReference type="SMART" id="SM00167">
    <property type="entry name" value="VPS9"/>
    <property type="match status" value="1"/>
</dbReference>
<feature type="compositionally biased region" description="Basic and acidic residues" evidence="1">
    <location>
        <begin position="375"/>
        <end position="394"/>
    </location>
</feature>
<dbReference type="CDD" id="cd00029">
    <property type="entry name" value="C1"/>
    <property type="match status" value="1"/>
</dbReference>
<sequence length="1611" mass="174412">MMTDIDSEDDDLVLEGMMDDLDGLLDTTGDDDDIEDVDDLDSSLAEVMAEASALLDSEEEAVEKTIQTMEATQLCVHPDHSHSFSKVTFTLGASLRKCAGCQQPFKSTVSTVFGTSDADSAEPADPSIVKCVACGAMAHRSCALSSTVTWDEPCPINGQRAPPPAAAPPPPPVVTDEEEENYEPLEENEEAIEFEVDLETKLSSDDINPKARKSNRRRTSSFTSNSDESMATQELEDEEGVDEILGTDETDPAAENGKENTTSNHGESSSNAHSPNGTAARRAISNLLFPNKQKGTDNNNPYADQEEAHQDNSQETAQSDNNAVAAAAAAQDTTTNSRKWFQNSPMAARATRGGKRTEEGGRTWFSSSPGSKQSDNTKDDNNKTEESTPTKDQNDVNTEPPPANETPPSSSSGGVPWLSSSGGAVQEDYGDDVTEISNTSNHAEGEDATKTTTAEEANSNENTGGRRWFQKRRPAENEEEGTPTASPMRLRTLFSKKRTASTDDNTNIATPTDEPVPATSDAPHEAVVEFSNFLDVETGEDNSEEIIEYVPVGEAEFSEFLDVDVDDDDDDDDNKEQTNNEVEEKENDQGNNNNNPAADKDDNTNSATEKVPPQSEEKRARVGFGLFRRKKNAASNSEEDTSEQNSEVVGALQENPEEQEPAEPEGVADTKAEDSAAGEEGEKAPEATIAATTNTSRFRLFARKGNDKSEAVETSQETVDDSIKEEAEVMEETADGDQKDSETGTGEENRAEPEAPSSTTTSRFRLFARRGNDPVKPQQEASDGDVVDDVTEEQPQVAQNNTRASYIGSLWRKTSVNDDHKETAADDAEVSGDSNPDEECEQPNSEADTAPAKPSLLSRVFSPAKSTNTDDDNEQTEEQGPKTDEANLEEPTTRRFLRFSARKVADSSTDECGAQTQGGPADESLKAAPRKFSLFGFGRAGTDPASDANNANEAIDVSWASDEPPSHWATATTATFQKSNEVSEDGDGGEDDEEGETKSSPLHYANHPFASVSRALEDNILALHNGESAGEKSTSEEDGEESSEDNASLHRKPKPSLSLIVSPDLPEPSDDNDAAIGEIRPAPAQDSTLMKVATDTYEVASATYQAVTATATAQKKLGVASVAGGIAGGVAGLMFAGPAGAVMGVRYGRTAGALGVILEGSLTVGVIVAGVAGGRFTAEKIQEQIEDHRVLTIGETGVARKVMLVRPTIRIDPVWNDISAEAQRTAPSSSFTLFSDGLKKDRYEKTSDIIEEDEIPTDEKVLLIVSRVLSDKDSFPGHVYRSLMQAFTDRCEQRKELMVELAKNKEDYPHLFDGPSSDSADTEDSVNMGDGVKLSLSPRARREDAHGVIKYITGTLLEVRPGLASTPQITETTASVVEALVFGQVYDLVYEEIAIEATERDKKLLEKIDDFEFSSQERTGKPLQTEGVVSKEAVSALRQLPETHSAADKLRHCVVFLEKLSDHFANVSSKSAMGADSLLKMVCQHIIAAKMSYINAEVAFLEEFARDEQLLRGKEGYALVTLQASLHFLNMSNDFERDIFGQDNDEENVPLVDPNGEHDDEENTDKESEADENLEHMSTSSQSADEKSITEAEDREEKKEEPEQVVEEDLI</sequence>
<comment type="caution">
    <text evidence="3">The sequence shown here is derived from an EMBL/GenBank/DDBJ whole genome shotgun (WGS) entry which is preliminary data.</text>
</comment>
<dbReference type="InterPro" id="IPR003123">
    <property type="entry name" value="VPS9"/>
</dbReference>
<feature type="compositionally biased region" description="Acidic residues" evidence="1">
    <location>
        <begin position="537"/>
        <end position="547"/>
    </location>
</feature>
<feature type="compositionally biased region" description="Basic and acidic residues" evidence="1">
    <location>
        <begin position="198"/>
        <end position="209"/>
    </location>
</feature>
<keyword evidence="4" id="KW-1185">Reference proteome</keyword>
<dbReference type="Gene3D" id="1.20.1050.80">
    <property type="entry name" value="VPS9 domain"/>
    <property type="match status" value="1"/>
</dbReference>
<dbReference type="Pfam" id="PF02204">
    <property type="entry name" value="VPS9"/>
    <property type="match status" value="1"/>
</dbReference>
<feature type="compositionally biased region" description="Basic and acidic residues" evidence="1">
    <location>
        <begin position="668"/>
        <end position="685"/>
    </location>
</feature>
<feature type="compositionally biased region" description="Pro residues" evidence="1">
    <location>
        <begin position="161"/>
        <end position="173"/>
    </location>
</feature>
<feature type="compositionally biased region" description="Acidic residues" evidence="1">
    <location>
        <begin position="825"/>
        <end position="841"/>
    </location>
</feature>
<feature type="compositionally biased region" description="Low complexity" evidence="1">
    <location>
        <begin position="316"/>
        <end position="337"/>
    </location>
</feature>
<feature type="compositionally biased region" description="Basic residues" evidence="1">
    <location>
        <begin position="210"/>
        <end position="219"/>
    </location>
</feature>
<dbReference type="OrthoDB" id="48314at2759"/>
<feature type="compositionally biased region" description="Polar residues" evidence="1">
    <location>
        <begin position="969"/>
        <end position="980"/>
    </location>
</feature>
<feature type="compositionally biased region" description="Polar residues" evidence="1">
    <location>
        <begin position="793"/>
        <end position="804"/>
    </location>
</feature>
<feature type="compositionally biased region" description="Low complexity" evidence="1">
    <location>
        <begin position="406"/>
        <end position="423"/>
    </location>
</feature>
<dbReference type="InterPro" id="IPR037191">
    <property type="entry name" value="VPS9_dom_sf"/>
</dbReference>
<evidence type="ECO:0000313" key="3">
    <source>
        <dbReference type="EMBL" id="CAB9518884.1"/>
    </source>
</evidence>
<feature type="compositionally biased region" description="Acidic residues" evidence="1">
    <location>
        <begin position="982"/>
        <end position="995"/>
    </location>
</feature>